<name>A0A7I9ZEJ9_9MYCO</name>
<dbReference type="AlphaFoldDB" id="A0A7I9ZEJ9"/>
<dbReference type="InterPro" id="IPR027417">
    <property type="entry name" value="P-loop_NTPase"/>
</dbReference>
<dbReference type="EMBL" id="BLLA01000003">
    <property type="protein sequence ID" value="GFG99430.1"/>
    <property type="molecule type" value="Genomic_DNA"/>
</dbReference>
<feature type="binding site" evidence="3">
    <location>
        <begin position="233"/>
        <end position="240"/>
    </location>
    <ligand>
        <name>ATP</name>
        <dbReference type="ChEBI" id="CHEBI:30616"/>
    </ligand>
</feature>
<feature type="compositionally biased region" description="Polar residues" evidence="4">
    <location>
        <begin position="449"/>
        <end position="465"/>
    </location>
</feature>
<dbReference type="Gene3D" id="3.40.50.300">
    <property type="entry name" value="P-loop containing nucleotide triphosphate hydrolases"/>
    <property type="match status" value="1"/>
</dbReference>
<organism evidence="7 8">
    <name type="scientific">Mycobacterium timonense</name>
    <dbReference type="NCBI Taxonomy" id="701043"/>
    <lineage>
        <taxon>Bacteria</taxon>
        <taxon>Bacillati</taxon>
        <taxon>Actinomycetota</taxon>
        <taxon>Actinomycetes</taxon>
        <taxon>Mycobacteriales</taxon>
        <taxon>Mycobacteriaceae</taxon>
        <taxon>Mycobacterium</taxon>
        <taxon>Mycobacterium avium complex (MAC)</taxon>
    </lineage>
</organism>
<gene>
    <name evidence="7" type="ORF">MTIM_53090</name>
</gene>
<comment type="caution">
    <text evidence="7">The sequence shown here is derived from an EMBL/GenBank/DDBJ whole genome shotgun (WGS) entry which is preliminary data.</text>
</comment>
<evidence type="ECO:0000313" key="7">
    <source>
        <dbReference type="EMBL" id="GFG99430.1"/>
    </source>
</evidence>
<sequence length="720" mass="77653">MASNYKNSKNSQSNDDDWITDLILSLFKAAGYLLWWAVLFPAISIPIIASVAMAITHGSRAGLIIGIAFAAAYAGWAWLDPRSFHGWVTEPVRRRWLTWSRYTRTWQSVCTLHGLTATLGERTLVPTLQSVRIGKTTDVLALRVVTGHSLADWHKQSEALAAAWRADRIAIRATAPGELRITLMRGDVLADPIALPMPTTATAVDVGSVRVGITETRHWWHLPLLGHHLLVAGATGAGKGSVLWSLIAGLAPAVKTGQVRLCVIDPKGGMELGAGAPMFTVFTHDATGTTLYLLRQLVEVMHARANRLRGKTRMHTPTPTEPLFVVVIDEIAALTAYVTDRKVRSEIEQLLGLLLSQGRAVGISVVAAVQDPAKDTLPVRQLFTVRIGLRLTEATQTTMVLGQGARDAGADCDHIPTPPRCGLHDDRWHGPTGAGTGISRRRPRHRHSGSTIPATSCRDPNQPVQQRAHRHRPGSTVTTATTAPTLVLPGVPGSIDTNAVVDQMVRRASSTGFESWWRRAESVGFCAHPIQLRGTDEIGRDRVVWTRCNNRRAQVCPSCSDLYARDTWQLVHAGTAGGHHNIPAAVADRPQVFVTLTAPSYGPVHAAARAGDKKQRVCVATTTTLAATADARMENHCGAAQPTAKVISMRDSRSARTATTTPGMSCSHGTCPNCGDASPSPCDAHCAESYVLRAPTRMRCRSASSKSSNCKPGSSRTFMP</sequence>
<dbReference type="PROSITE" id="PS50901">
    <property type="entry name" value="FTSK"/>
    <property type="match status" value="1"/>
</dbReference>
<keyword evidence="5" id="KW-0812">Transmembrane</keyword>
<feature type="region of interest" description="Disordered" evidence="4">
    <location>
        <begin position="423"/>
        <end position="477"/>
    </location>
</feature>
<evidence type="ECO:0000313" key="8">
    <source>
        <dbReference type="Proteomes" id="UP000465301"/>
    </source>
</evidence>
<keyword evidence="5" id="KW-0472">Membrane</keyword>
<evidence type="ECO:0000256" key="2">
    <source>
        <dbReference type="ARBA" id="ARBA00022840"/>
    </source>
</evidence>
<dbReference type="InterPro" id="IPR050206">
    <property type="entry name" value="FtsK/SpoIIIE/SftA"/>
</dbReference>
<accession>A0A7I9ZEJ9</accession>
<feature type="transmembrane region" description="Helical" evidence="5">
    <location>
        <begin position="61"/>
        <end position="79"/>
    </location>
</feature>
<dbReference type="InterPro" id="IPR046828">
    <property type="entry name" value="RepSA"/>
</dbReference>
<dbReference type="PANTHER" id="PTHR22683:SF41">
    <property type="entry name" value="DNA TRANSLOCASE FTSK"/>
    <property type="match status" value="1"/>
</dbReference>
<keyword evidence="1 3" id="KW-0547">Nucleotide-binding</keyword>
<dbReference type="GO" id="GO:0005524">
    <property type="term" value="F:ATP binding"/>
    <property type="evidence" value="ECO:0007669"/>
    <property type="project" value="UniProtKB-UniRule"/>
</dbReference>
<evidence type="ECO:0000256" key="5">
    <source>
        <dbReference type="SAM" id="Phobius"/>
    </source>
</evidence>
<dbReference type="SUPFAM" id="SSF52540">
    <property type="entry name" value="P-loop containing nucleoside triphosphate hydrolases"/>
    <property type="match status" value="1"/>
</dbReference>
<protein>
    <recommendedName>
        <fullName evidence="6">FtsK domain-containing protein</fullName>
    </recommendedName>
</protein>
<feature type="transmembrane region" description="Helical" evidence="5">
    <location>
        <begin position="33"/>
        <end position="54"/>
    </location>
</feature>
<dbReference type="InterPro" id="IPR003593">
    <property type="entry name" value="AAA+_ATPase"/>
</dbReference>
<evidence type="ECO:0000259" key="6">
    <source>
        <dbReference type="PROSITE" id="PS50901"/>
    </source>
</evidence>
<keyword evidence="8" id="KW-1185">Reference proteome</keyword>
<dbReference type="Pfam" id="PF01580">
    <property type="entry name" value="FtsK_SpoIIIE"/>
    <property type="match status" value="1"/>
</dbReference>
<evidence type="ECO:0000256" key="4">
    <source>
        <dbReference type="SAM" id="MobiDB-lite"/>
    </source>
</evidence>
<dbReference type="SMART" id="SM00382">
    <property type="entry name" value="AAA"/>
    <property type="match status" value="1"/>
</dbReference>
<reference evidence="7 8" key="1">
    <citation type="journal article" date="2019" name="Emerg. Microbes Infect.">
        <title>Comprehensive subspecies identification of 175 nontuberculous mycobacteria species based on 7547 genomic profiles.</title>
        <authorList>
            <person name="Matsumoto Y."/>
            <person name="Kinjo T."/>
            <person name="Motooka D."/>
            <person name="Nabeya D."/>
            <person name="Jung N."/>
            <person name="Uechi K."/>
            <person name="Horii T."/>
            <person name="Iida T."/>
            <person name="Fujita J."/>
            <person name="Nakamura S."/>
        </authorList>
    </citation>
    <scope>NUCLEOTIDE SEQUENCE [LARGE SCALE GENOMIC DNA]</scope>
    <source>
        <strain evidence="7 8">JCM 30726</strain>
    </source>
</reference>
<evidence type="ECO:0000256" key="1">
    <source>
        <dbReference type="ARBA" id="ARBA00022741"/>
    </source>
</evidence>
<dbReference type="PANTHER" id="PTHR22683">
    <property type="entry name" value="SPORULATION PROTEIN RELATED"/>
    <property type="match status" value="1"/>
</dbReference>
<dbReference type="Proteomes" id="UP000465301">
    <property type="component" value="Unassembled WGS sequence"/>
</dbReference>
<dbReference type="Pfam" id="PF20199">
    <property type="entry name" value="RepSA"/>
    <property type="match status" value="1"/>
</dbReference>
<keyword evidence="5" id="KW-1133">Transmembrane helix</keyword>
<dbReference type="InterPro" id="IPR002543">
    <property type="entry name" value="FtsK_dom"/>
</dbReference>
<keyword evidence="2 3" id="KW-0067">ATP-binding</keyword>
<dbReference type="GO" id="GO:0003677">
    <property type="term" value="F:DNA binding"/>
    <property type="evidence" value="ECO:0007669"/>
    <property type="project" value="InterPro"/>
</dbReference>
<feature type="compositionally biased region" description="Basic residues" evidence="4">
    <location>
        <begin position="439"/>
        <end position="448"/>
    </location>
</feature>
<proteinExistence type="predicted"/>
<feature type="domain" description="FtsK" evidence="6">
    <location>
        <begin position="190"/>
        <end position="398"/>
    </location>
</feature>
<evidence type="ECO:0000256" key="3">
    <source>
        <dbReference type="PROSITE-ProRule" id="PRU00289"/>
    </source>
</evidence>